<name>A0A1G4Q3K6_9CAUL</name>
<evidence type="ECO:0000256" key="1">
    <source>
        <dbReference type="SAM" id="MobiDB-lite"/>
    </source>
</evidence>
<feature type="chain" id="PRO_5011751988" evidence="2">
    <location>
        <begin position="23"/>
        <end position="109"/>
    </location>
</feature>
<sequence length="109" mass="11783">MTAVRALLACVWLLFSMTATMAAPAVASDMSCHMDHMEMTGKPAPHHKPDTPATPQTVMPCCSQPVLAAGTEPVPLLSRPYQRARLLPARSMPLSDLPARLEPRPPKIT</sequence>
<evidence type="ECO:0000256" key="2">
    <source>
        <dbReference type="SAM" id="SignalP"/>
    </source>
</evidence>
<protein>
    <submittedName>
        <fullName evidence="3">Uncharacterized protein</fullName>
    </submittedName>
</protein>
<evidence type="ECO:0000313" key="4">
    <source>
        <dbReference type="Proteomes" id="UP000199150"/>
    </source>
</evidence>
<dbReference type="Proteomes" id="UP000199150">
    <property type="component" value="Unassembled WGS sequence"/>
</dbReference>
<gene>
    <name evidence="3" type="ORF">SAMN02927928_0893</name>
</gene>
<evidence type="ECO:0000313" key="3">
    <source>
        <dbReference type="EMBL" id="SCW39156.1"/>
    </source>
</evidence>
<organism evidence="3 4">
    <name type="scientific">Asticcacaulis taihuensis</name>
    <dbReference type="NCBI Taxonomy" id="260084"/>
    <lineage>
        <taxon>Bacteria</taxon>
        <taxon>Pseudomonadati</taxon>
        <taxon>Pseudomonadota</taxon>
        <taxon>Alphaproteobacteria</taxon>
        <taxon>Caulobacterales</taxon>
        <taxon>Caulobacteraceae</taxon>
        <taxon>Asticcacaulis</taxon>
    </lineage>
</organism>
<dbReference type="AlphaFoldDB" id="A0A1G4Q3K6"/>
<feature type="signal peptide" evidence="2">
    <location>
        <begin position="1"/>
        <end position="22"/>
    </location>
</feature>
<dbReference type="STRING" id="260084.SAMN02927928_0893"/>
<keyword evidence="4" id="KW-1185">Reference proteome</keyword>
<dbReference type="RefSeq" id="WP_090644120.1">
    <property type="nucleotide sequence ID" value="NZ_CBCRYE010000001.1"/>
</dbReference>
<proteinExistence type="predicted"/>
<dbReference type="EMBL" id="FMTS01000001">
    <property type="protein sequence ID" value="SCW39156.1"/>
    <property type="molecule type" value="Genomic_DNA"/>
</dbReference>
<feature type="region of interest" description="Disordered" evidence="1">
    <location>
        <begin position="38"/>
        <end position="59"/>
    </location>
</feature>
<accession>A0A1G4Q3K6</accession>
<keyword evidence="2" id="KW-0732">Signal</keyword>
<dbReference type="OrthoDB" id="9966113at2"/>
<reference evidence="4" key="1">
    <citation type="submission" date="2016-10" db="EMBL/GenBank/DDBJ databases">
        <authorList>
            <person name="Varghese N."/>
            <person name="Submissions S."/>
        </authorList>
    </citation>
    <scope>NUCLEOTIDE SEQUENCE [LARGE SCALE GENOMIC DNA]</scope>
    <source>
        <strain evidence="4">CGMCC 1.3431</strain>
    </source>
</reference>